<gene>
    <name evidence="4" type="ORF">GCM10007116_09920</name>
    <name evidence="3" type="ORF">HS1genome_0578</name>
</gene>
<organism evidence="3 5">
    <name type="scientific">Sulfodiicoccus acidiphilus</name>
    <dbReference type="NCBI Taxonomy" id="1670455"/>
    <lineage>
        <taxon>Archaea</taxon>
        <taxon>Thermoproteota</taxon>
        <taxon>Thermoprotei</taxon>
        <taxon>Sulfolobales</taxon>
        <taxon>Sulfolobaceae</taxon>
        <taxon>Sulfodiicoccus</taxon>
    </lineage>
</organism>
<dbReference type="Pfam" id="PF14947">
    <property type="entry name" value="HTH_45"/>
    <property type="match status" value="1"/>
</dbReference>
<evidence type="ECO:0000313" key="5">
    <source>
        <dbReference type="Proteomes" id="UP000276741"/>
    </source>
</evidence>
<dbReference type="AlphaFoldDB" id="A0A348B1Y7"/>
<reference evidence="4" key="4">
    <citation type="submission" date="2020-09" db="EMBL/GenBank/DDBJ databases">
        <authorList>
            <person name="Sun Q."/>
            <person name="Ohkuma M."/>
        </authorList>
    </citation>
    <scope>NUCLEOTIDE SEQUENCE</scope>
    <source>
        <strain evidence="4">JCM 31740</strain>
    </source>
</reference>
<dbReference type="InterPro" id="IPR036390">
    <property type="entry name" value="WH_DNA-bd_sf"/>
</dbReference>
<evidence type="ECO:0000313" key="3">
    <source>
        <dbReference type="EMBL" id="BBD72189.1"/>
    </source>
</evidence>
<keyword evidence="1" id="KW-0175">Coiled coil</keyword>
<feature type="domain" description="ArnR1-like winged helix-turn-helix" evidence="2">
    <location>
        <begin position="6"/>
        <end position="82"/>
    </location>
</feature>
<reference evidence="4" key="1">
    <citation type="journal article" date="2014" name="Int. J. Syst. Evol. Microbiol.">
        <title>Complete genome sequence of Corynebacterium casei LMG S-19264T (=DSM 44701T), isolated from a smear-ripened cheese.</title>
        <authorList>
            <consortium name="US DOE Joint Genome Institute (JGI-PGF)"/>
            <person name="Walter F."/>
            <person name="Albersmeier A."/>
            <person name="Kalinowski J."/>
            <person name="Ruckert C."/>
        </authorList>
    </citation>
    <scope>NUCLEOTIDE SEQUENCE</scope>
    <source>
        <strain evidence="4">JCM 31740</strain>
    </source>
</reference>
<dbReference type="SUPFAM" id="SSF46785">
    <property type="entry name" value="Winged helix' DNA-binding domain"/>
    <property type="match status" value="1"/>
</dbReference>
<dbReference type="RefSeq" id="WP_126449542.1">
    <property type="nucleotide sequence ID" value="NZ_AP018553.1"/>
</dbReference>
<reference evidence="5" key="2">
    <citation type="submission" date="2018-04" db="EMBL/GenBank/DDBJ databases">
        <title>Complete genome sequence of Sulfodiicoccus acidiphilus strain HS-1.</title>
        <authorList>
            <person name="Sakai H.D."/>
            <person name="Kurosawa N."/>
        </authorList>
    </citation>
    <scope>NUCLEOTIDE SEQUENCE [LARGE SCALE GENOMIC DNA]</scope>
    <source>
        <strain evidence="5">HS-1</strain>
    </source>
</reference>
<dbReference type="Proteomes" id="UP000276741">
    <property type="component" value="Chromosome"/>
</dbReference>
<evidence type="ECO:0000259" key="2">
    <source>
        <dbReference type="Pfam" id="PF14947"/>
    </source>
</evidence>
<feature type="coiled-coil region" evidence="1">
    <location>
        <begin position="71"/>
        <end position="98"/>
    </location>
</feature>
<dbReference type="InterPro" id="IPR036388">
    <property type="entry name" value="WH-like_DNA-bd_sf"/>
</dbReference>
<dbReference type="Proteomes" id="UP000616143">
    <property type="component" value="Unassembled WGS sequence"/>
</dbReference>
<dbReference type="EMBL" id="AP018553">
    <property type="protein sequence ID" value="BBD72189.1"/>
    <property type="molecule type" value="Genomic_DNA"/>
</dbReference>
<dbReference type="GeneID" id="38666086"/>
<proteinExistence type="predicted"/>
<evidence type="ECO:0000256" key="1">
    <source>
        <dbReference type="SAM" id="Coils"/>
    </source>
</evidence>
<sequence length="99" mass="12176">MPRRNRNKLEIMMDIMEACREGSRKTRIMYTANLSYELTKKYISEMEKMGLIIKREEDGEMFFLTERGRNLLDKLRKYRSLREEYMRLNDDLRRNLNKS</sequence>
<name>A0A348B1Y7_9CREN</name>
<dbReference type="EMBL" id="BMQS01000008">
    <property type="protein sequence ID" value="GGT94345.1"/>
    <property type="molecule type" value="Genomic_DNA"/>
</dbReference>
<accession>A0A348B1Y7</accession>
<dbReference type="KEGG" id="sacd:HS1genome_0578"/>
<evidence type="ECO:0000313" key="4">
    <source>
        <dbReference type="EMBL" id="GGT94345.1"/>
    </source>
</evidence>
<dbReference type="OrthoDB" id="140255at2157"/>
<protein>
    <recommendedName>
        <fullName evidence="2">ArnR1-like winged helix-turn-helix domain-containing protein</fullName>
    </recommendedName>
</protein>
<reference evidence="3" key="3">
    <citation type="journal article" date="2019" name="BMC Res. Notes">
        <title>Complete genome sequence of the Sulfodiicoccus acidiphilus strain HS-1T, the first crenarchaeon that lacks polB3, isolated from an acidic hot spring in Ohwaku-dani, Hakone, Japan.</title>
        <authorList>
            <person name="Sakai H.D."/>
            <person name="Kurosawa N."/>
        </authorList>
    </citation>
    <scope>NUCLEOTIDE SEQUENCE</scope>
    <source>
        <strain evidence="3">HS-1</strain>
    </source>
</reference>
<dbReference type="InterPro" id="IPR038723">
    <property type="entry name" value="ArnR1-like_HTH"/>
</dbReference>
<dbReference type="Gene3D" id="1.10.10.10">
    <property type="entry name" value="Winged helix-like DNA-binding domain superfamily/Winged helix DNA-binding domain"/>
    <property type="match status" value="1"/>
</dbReference>
<keyword evidence="5" id="KW-1185">Reference proteome</keyword>